<organism evidence="1 2">
    <name type="scientific">Candidatus Syntrophocurvum alkaliphilum</name>
    <dbReference type="NCBI Taxonomy" id="2293317"/>
    <lineage>
        <taxon>Bacteria</taxon>
        <taxon>Bacillati</taxon>
        <taxon>Bacillota</taxon>
        <taxon>Clostridia</taxon>
        <taxon>Eubacteriales</taxon>
        <taxon>Syntrophomonadaceae</taxon>
        <taxon>Candidatus Syntrophocurvum</taxon>
    </lineage>
</organism>
<evidence type="ECO:0008006" key="3">
    <source>
        <dbReference type="Google" id="ProtNLM"/>
    </source>
</evidence>
<name>A0A6I6D8R3_9FIRM</name>
<protein>
    <recommendedName>
        <fullName evidence="3">DUF366 domain-containing protein</fullName>
    </recommendedName>
</protein>
<dbReference type="AlphaFoldDB" id="A0A6I6D8R3"/>
<dbReference type="GO" id="GO:0016740">
    <property type="term" value="F:transferase activity"/>
    <property type="evidence" value="ECO:0007669"/>
    <property type="project" value="UniProtKB-ARBA"/>
</dbReference>
<evidence type="ECO:0000313" key="2">
    <source>
        <dbReference type="Proteomes" id="UP000426444"/>
    </source>
</evidence>
<dbReference type="Pfam" id="PF04017">
    <property type="entry name" value="DUF366"/>
    <property type="match status" value="1"/>
</dbReference>
<accession>A0A6I6D8R3</accession>
<dbReference type="InterPro" id="IPR007162">
    <property type="entry name" value="DUF366"/>
</dbReference>
<dbReference type="RefSeq" id="WP_156203191.1">
    <property type="nucleotide sequence ID" value="NZ_CP046457.1"/>
</dbReference>
<dbReference type="SUPFAM" id="SSF55681">
    <property type="entry name" value="Class II aaRS and biotin synthetases"/>
    <property type="match status" value="1"/>
</dbReference>
<dbReference type="EMBL" id="CP046457">
    <property type="protein sequence ID" value="QGT99275.1"/>
    <property type="molecule type" value="Genomic_DNA"/>
</dbReference>
<proteinExistence type="predicted"/>
<dbReference type="Proteomes" id="UP000426444">
    <property type="component" value="Chromosome"/>
</dbReference>
<sequence length="185" mass="21286">MKKIFIDKIINYDGKQLQPQWIYRNYDLIGDAVVAFIGEANVPLGNMVDIADYKREAFIYSPQMLHFIIEHFNTDLELAVYRQRLFINCIKEELEQKGVTVVRFGDDLYINKRKLNVSIATSSILSTLIHVGINVETKGTPVKTSGLKELGISNLSSFAEKIMFRYTKELQEIYEARCKVRGLNN</sequence>
<dbReference type="InterPro" id="IPR045864">
    <property type="entry name" value="aa-tRNA-synth_II/BPL/LPL"/>
</dbReference>
<dbReference type="GO" id="GO:0140096">
    <property type="term" value="F:catalytic activity, acting on a protein"/>
    <property type="evidence" value="ECO:0007669"/>
    <property type="project" value="UniProtKB-ARBA"/>
</dbReference>
<reference evidence="2" key="1">
    <citation type="journal article" date="2019" name="Microbiology">
        <title>Complete Genome Sequence of an Uncultured Bacterium of the Candidate Phylum Bipolaricaulota.</title>
        <authorList>
            <person name="Kadnikov V.V."/>
            <person name="Mardanov A.V."/>
            <person name="Beletsky A.V."/>
            <person name="Frank Y.A."/>
            <person name="Karnachuk O.V."/>
            <person name="Ravin N.V."/>
        </authorList>
    </citation>
    <scope>NUCLEOTIDE SEQUENCE [LARGE SCALE GENOMIC DNA]</scope>
</reference>
<dbReference type="Gene3D" id="3.30.930.10">
    <property type="entry name" value="Bira Bifunctional Protein, Domain 2"/>
    <property type="match status" value="1"/>
</dbReference>
<dbReference type="KEGG" id="salq:SYNTR_0682"/>
<dbReference type="PIRSF" id="PIRSF006503">
    <property type="entry name" value="UCP006503"/>
    <property type="match status" value="1"/>
</dbReference>
<dbReference type="OrthoDB" id="9788500at2"/>
<evidence type="ECO:0000313" key="1">
    <source>
        <dbReference type="EMBL" id="QGT99275.1"/>
    </source>
</evidence>
<keyword evidence="2" id="KW-1185">Reference proteome</keyword>
<gene>
    <name evidence="1" type="ORF">SYNTR_0682</name>
</gene>